<name>A0AAE9BPC1_9CAUD</name>
<accession>A0AAE9BPC1</accession>
<protein>
    <submittedName>
        <fullName evidence="1">Uncharacterized protein</fullName>
    </submittedName>
</protein>
<keyword evidence="2" id="KW-1185">Reference proteome</keyword>
<dbReference type="EMBL" id="MZ826350">
    <property type="protein sequence ID" value="UAV89757.1"/>
    <property type="molecule type" value="Genomic_DNA"/>
</dbReference>
<dbReference type="Proteomes" id="UP000828412">
    <property type="component" value="Segment"/>
</dbReference>
<dbReference type="GeneID" id="80266406"/>
<evidence type="ECO:0000313" key="2">
    <source>
        <dbReference type="Proteomes" id="UP000828412"/>
    </source>
</evidence>
<dbReference type="KEGG" id="vg:80266406"/>
<organism evidence="1 2">
    <name type="scientific">Pseudomonas phage M5.1</name>
    <dbReference type="NCBI Taxonomy" id="2873460"/>
    <lineage>
        <taxon>Viruses</taxon>
        <taxon>Duplodnaviria</taxon>
        <taxon>Heunggongvirae</taxon>
        <taxon>Uroviricota</taxon>
        <taxon>Caudoviricetes</taxon>
        <taxon>Vandenendeviridae</taxon>
        <taxon>Gorskivirinae</taxon>
        <taxon>Kremarvirus</taxon>
        <taxon>Kremarvirus M51</taxon>
    </lineage>
</organism>
<gene>
    <name evidence="1" type="primary">176</name>
    <name evidence="1" type="ORF">M51_176</name>
</gene>
<sequence length="119" mass="13369">MHTPTQKKVCTMTTLIIKGASIERKREILDGNKGQMFSVTWQKKDGTTTERVLKQWMNKALTSGTSEIVQANPAAHNPDNYTAADPVKLAKNNPFPWVNVTLSKMTRAKIDGTEYIFED</sequence>
<proteinExistence type="predicted"/>
<reference evidence="1 2" key="1">
    <citation type="submission" date="2021-08" db="EMBL/GenBank/DDBJ databases">
        <authorList>
            <person name="DeCurzio J.M.K."/>
            <person name="Krukonis G.P."/>
            <person name="Delesalle V.A."/>
        </authorList>
    </citation>
    <scope>NUCLEOTIDE SEQUENCE [LARGE SCALE GENOMIC DNA]</scope>
</reference>
<evidence type="ECO:0000313" key="1">
    <source>
        <dbReference type="EMBL" id="UAV89757.1"/>
    </source>
</evidence>
<dbReference type="RefSeq" id="YP_010766709.1">
    <property type="nucleotide sequence ID" value="NC_073680.1"/>
</dbReference>